<dbReference type="Proteomes" id="UP001497516">
    <property type="component" value="Chromosome 3"/>
</dbReference>
<evidence type="ECO:0000313" key="2">
    <source>
        <dbReference type="EMBL" id="CAL1379536.1"/>
    </source>
</evidence>
<accession>A0AAV2E0W4</accession>
<dbReference type="InterPro" id="IPR004038">
    <property type="entry name" value="Ribosomal_eL8/eL30/eS12/Gad45"/>
</dbReference>
<organism evidence="2 3">
    <name type="scientific">Linum trigynum</name>
    <dbReference type="NCBI Taxonomy" id="586398"/>
    <lineage>
        <taxon>Eukaryota</taxon>
        <taxon>Viridiplantae</taxon>
        <taxon>Streptophyta</taxon>
        <taxon>Embryophyta</taxon>
        <taxon>Tracheophyta</taxon>
        <taxon>Spermatophyta</taxon>
        <taxon>Magnoliopsida</taxon>
        <taxon>eudicotyledons</taxon>
        <taxon>Gunneridae</taxon>
        <taxon>Pentapetalae</taxon>
        <taxon>rosids</taxon>
        <taxon>fabids</taxon>
        <taxon>Malpighiales</taxon>
        <taxon>Linaceae</taxon>
        <taxon>Linum</taxon>
    </lineage>
</organism>
<dbReference type="AlphaFoldDB" id="A0AAV2E0W4"/>
<evidence type="ECO:0000313" key="3">
    <source>
        <dbReference type="Proteomes" id="UP001497516"/>
    </source>
</evidence>
<dbReference type="PANTHER" id="PTHR47903:SF2">
    <property type="entry name" value="OS07G0636400 PROTEIN"/>
    <property type="match status" value="1"/>
</dbReference>
<proteinExistence type="predicted"/>
<dbReference type="Pfam" id="PF01248">
    <property type="entry name" value="Ribosomal_L7Ae"/>
    <property type="match status" value="1"/>
</dbReference>
<dbReference type="Gene3D" id="3.30.1330.30">
    <property type="match status" value="1"/>
</dbReference>
<protein>
    <recommendedName>
        <fullName evidence="1">Ribosomal protein eL8/eL30/eS12/Gadd45 domain-containing protein</fullName>
    </recommendedName>
</protein>
<evidence type="ECO:0000259" key="1">
    <source>
        <dbReference type="Pfam" id="PF01248"/>
    </source>
</evidence>
<dbReference type="PANTHER" id="PTHR47903">
    <property type="entry name" value="OS07G0636400 PROTEIN"/>
    <property type="match status" value="1"/>
</dbReference>
<gene>
    <name evidence="2" type="ORF">LTRI10_LOCUS21052</name>
</gene>
<dbReference type="EMBL" id="OZ034816">
    <property type="protein sequence ID" value="CAL1379536.1"/>
    <property type="molecule type" value="Genomic_DNA"/>
</dbReference>
<dbReference type="InterPro" id="IPR029064">
    <property type="entry name" value="Ribosomal_eL30-like_sf"/>
</dbReference>
<feature type="domain" description="Ribosomal protein eL8/eL30/eS12/Gadd45" evidence="1">
    <location>
        <begin position="105"/>
        <end position="167"/>
    </location>
</feature>
<dbReference type="SUPFAM" id="SSF55315">
    <property type="entry name" value="L30e-like"/>
    <property type="match status" value="1"/>
</dbReference>
<name>A0AAV2E0W4_9ROSI</name>
<reference evidence="2 3" key="1">
    <citation type="submission" date="2024-04" db="EMBL/GenBank/DDBJ databases">
        <authorList>
            <person name="Fracassetti M."/>
        </authorList>
    </citation>
    <scope>NUCLEOTIDE SEQUENCE [LARGE SCALE GENOMIC DNA]</scope>
</reference>
<keyword evidence="3" id="KW-1185">Reference proteome</keyword>
<sequence length="190" mass="20628">MMRNKKKAGVLKPTDSACIPHDQRTIEGESLAVFLASIRRGIESAKKEFEGNSLPQKFWFKQQFAIGVNEVTRVLERMSPAETETETVPSAFSGSQNPKAPCVQLQAVLVASDCNPKWLTKHLPSLALSRKVPLIFIKCDKKGGGSLRLGELVNLKTAIAVGVRAKGNAVNQCMEPILPSSRSNGISNKA</sequence>